<dbReference type="eggNOG" id="ENOG5030UP0">
    <property type="taxonomic scope" value="Bacteria"/>
</dbReference>
<proteinExistence type="predicted"/>
<protein>
    <submittedName>
        <fullName evidence="1">Uncharacterized protein</fullName>
    </submittedName>
</protein>
<organism evidence="1 2">
    <name type="scientific">Lentilactobacillus parafarraginis F0439</name>
    <dbReference type="NCBI Taxonomy" id="797515"/>
    <lineage>
        <taxon>Bacteria</taxon>
        <taxon>Bacillati</taxon>
        <taxon>Bacillota</taxon>
        <taxon>Bacilli</taxon>
        <taxon>Lactobacillales</taxon>
        <taxon>Lactobacillaceae</taxon>
        <taxon>Lentilactobacillus</taxon>
    </lineage>
</organism>
<sequence length="130" mass="15160">MTERSEFMSDSDRYYTPQNSKDAMRQIELLFNKYKDAPLTQELVDYHQNLVNRLKTDIMAAAQKEGVAARVDSINSMINVMQRWLQIRLQGQPFNGKMAHFKYEQNGTTAKFKRRVHKIKGAGSHRASRH</sequence>
<evidence type="ECO:0000313" key="2">
    <source>
        <dbReference type="Proteomes" id="UP000004625"/>
    </source>
</evidence>
<name>G9ZNK8_9LACO</name>
<keyword evidence="2" id="KW-1185">Reference proteome</keyword>
<dbReference type="Proteomes" id="UP000004625">
    <property type="component" value="Unassembled WGS sequence"/>
</dbReference>
<comment type="caution">
    <text evidence="1">The sequence shown here is derived from an EMBL/GenBank/DDBJ whole genome shotgun (WGS) entry which is preliminary data.</text>
</comment>
<accession>G9ZNK8</accession>
<dbReference type="HOGENOM" id="CLU_165425_0_0_9"/>
<dbReference type="AlphaFoldDB" id="G9ZNK8"/>
<dbReference type="EMBL" id="AGEY01000062">
    <property type="protein sequence ID" value="EHL98756.1"/>
    <property type="molecule type" value="Genomic_DNA"/>
</dbReference>
<evidence type="ECO:0000313" key="1">
    <source>
        <dbReference type="EMBL" id="EHL98756.1"/>
    </source>
</evidence>
<reference evidence="1 2" key="1">
    <citation type="submission" date="2011-09" db="EMBL/GenBank/DDBJ databases">
        <authorList>
            <person name="Weinstock G."/>
            <person name="Sodergren E."/>
            <person name="Clifton S."/>
            <person name="Fulton L."/>
            <person name="Fulton B."/>
            <person name="Courtney L."/>
            <person name="Fronick C."/>
            <person name="Harrison M."/>
            <person name="Strong C."/>
            <person name="Farmer C."/>
            <person name="Delahaunty K."/>
            <person name="Markovic C."/>
            <person name="Hall O."/>
            <person name="Minx P."/>
            <person name="Tomlinson C."/>
            <person name="Mitreva M."/>
            <person name="Hou S."/>
            <person name="Chen J."/>
            <person name="Wollam A."/>
            <person name="Pepin K.H."/>
            <person name="Johnson M."/>
            <person name="Bhonagiri V."/>
            <person name="Zhang X."/>
            <person name="Suruliraj S."/>
            <person name="Warren W."/>
            <person name="Chinwalla A."/>
            <person name="Mardis E.R."/>
            <person name="Wilson R.K."/>
        </authorList>
    </citation>
    <scope>NUCLEOTIDE SEQUENCE [LARGE SCALE GENOMIC DNA]</scope>
    <source>
        <strain evidence="1 2">F0439</strain>
    </source>
</reference>
<gene>
    <name evidence="1" type="ORF">HMPREF9103_01311</name>
</gene>
<dbReference type="PATRIC" id="fig|797515.3.peg.1222"/>
<dbReference type="STRING" id="797515.HMPREF9103_01311"/>